<dbReference type="GO" id="GO:0015562">
    <property type="term" value="F:efflux transmembrane transporter activity"/>
    <property type="evidence" value="ECO:0007669"/>
    <property type="project" value="TreeGrafter"/>
</dbReference>
<dbReference type="GO" id="GO:0019898">
    <property type="term" value="C:extrinsic component of membrane"/>
    <property type="evidence" value="ECO:0007669"/>
    <property type="project" value="InterPro"/>
</dbReference>
<dbReference type="PANTHER" id="PTHR30469:SF33">
    <property type="entry name" value="SLR1207 PROTEIN"/>
    <property type="match status" value="1"/>
</dbReference>
<comment type="similarity">
    <text evidence="1">Belongs to the membrane fusion protein (MFP) (TC 8.A.1) family.</text>
</comment>
<dbReference type="KEGG" id="apel:CA267_006950"/>
<dbReference type="AlphaFoldDB" id="A0A6M4MIL5"/>
<reference evidence="8" key="1">
    <citation type="submission" date="2014-12" db="EMBL/GenBank/DDBJ databases">
        <title>Complete genome sequence of a multi-drug resistant Klebsiella pneumoniae.</title>
        <authorList>
            <person name="Hua X."/>
            <person name="Chen Q."/>
            <person name="Li X."/>
            <person name="Feng Y."/>
            <person name="Ruan Z."/>
            <person name="Yu Y."/>
        </authorList>
    </citation>
    <scope>NUCLEOTIDE SEQUENCE [LARGE SCALE GENOMIC DNA]</scope>
    <source>
        <strain evidence="8">5.12</strain>
    </source>
</reference>
<dbReference type="InterPro" id="IPR058649">
    <property type="entry name" value="CzcB_C"/>
</dbReference>
<dbReference type="OrthoDB" id="9791520at2"/>
<keyword evidence="8" id="KW-1185">Reference proteome</keyword>
<dbReference type="EMBL" id="CP052766">
    <property type="protein sequence ID" value="QJR82768.1"/>
    <property type="molecule type" value="Genomic_DNA"/>
</dbReference>
<dbReference type="Pfam" id="PF25917">
    <property type="entry name" value="BSH_RND"/>
    <property type="match status" value="1"/>
</dbReference>
<accession>A0A6M4MIL5</accession>
<evidence type="ECO:0000313" key="8">
    <source>
        <dbReference type="Proteomes" id="UP000219285"/>
    </source>
</evidence>
<dbReference type="Gene3D" id="2.40.30.170">
    <property type="match status" value="1"/>
</dbReference>
<dbReference type="PRINTS" id="PR01490">
    <property type="entry name" value="RTXTOXIND"/>
</dbReference>
<name>A0A6M4MIL5_9ALTE</name>
<dbReference type="SUPFAM" id="SSF111369">
    <property type="entry name" value="HlyD-like secretion proteins"/>
    <property type="match status" value="1"/>
</dbReference>
<sequence>MQPVRQGDIEKTIVATGKLEPKRYVNVGAQVSGQVKKIYVEEGDVVKEGQLLVEIDATVFETQVQKAEAALESKKAQLTQLKAERELALLRAKRNEELNQQDAVSQDVVISSQTDVKVLESKIIASTAEIKADAASLAGDKATLGFARIYAPIDGTVASIAVREGQTLNANQNAPELMQISDFTTMTLRAEVSEADVDDISRGMPVYFSTLGNTEKRYQSTVRQVLPTPNVVNDVVLYQVLVDIANPNGTLMDSMTTQVFFVQASKSNTLIVPVAAVKRRGPEQIVMTQKGNALQPLPVTTGVRNRTEIEIIEGLKEGDSVVVGLKEGAEMPNSNRGSTFGGAMPRGPRGI</sequence>
<protein>
    <submittedName>
        <fullName evidence="7">Efflux RND transporter periplasmic adaptor subunit</fullName>
    </submittedName>
</protein>
<proteinExistence type="inferred from homology"/>
<evidence type="ECO:0000256" key="1">
    <source>
        <dbReference type="ARBA" id="ARBA00009477"/>
    </source>
</evidence>
<feature type="coiled-coil region" evidence="3">
    <location>
        <begin position="57"/>
        <end position="100"/>
    </location>
</feature>
<feature type="domain" description="Multidrug resistance protein MdtA-like barrel-sandwich hybrid" evidence="5">
    <location>
        <begin position="23"/>
        <end position="176"/>
    </location>
</feature>
<dbReference type="GO" id="GO:0030313">
    <property type="term" value="C:cell envelope"/>
    <property type="evidence" value="ECO:0007669"/>
    <property type="project" value="UniProtKB-SubCell"/>
</dbReference>
<evidence type="ECO:0000256" key="3">
    <source>
        <dbReference type="SAM" id="Coils"/>
    </source>
</evidence>
<gene>
    <name evidence="7" type="ORF">CA267_006950</name>
</gene>
<dbReference type="Pfam" id="PF25975">
    <property type="entry name" value="CzcB_C"/>
    <property type="match status" value="1"/>
</dbReference>
<dbReference type="GO" id="GO:1990961">
    <property type="term" value="P:xenobiotic detoxification by transmembrane export across the plasma membrane"/>
    <property type="evidence" value="ECO:0007669"/>
    <property type="project" value="InterPro"/>
</dbReference>
<dbReference type="InterPro" id="IPR058625">
    <property type="entry name" value="MdtA-like_BSH"/>
</dbReference>
<reference evidence="7 8" key="2">
    <citation type="submission" date="2020-04" db="EMBL/GenBank/DDBJ databases">
        <title>Complete genome sequence of Alteromonas pelagimontana 5.12T.</title>
        <authorList>
            <person name="Sinha R.K."/>
            <person name="Krishnan K.P."/>
            <person name="Kurian J.P."/>
        </authorList>
    </citation>
    <scope>NUCLEOTIDE SEQUENCE [LARGE SCALE GENOMIC DNA]</scope>
    <source>
        <strain evidence="7 8">5.12</strain>
    </source>
</reference>
<dbReference type="InterPro" id="IPR030190">
    <property type="entry name" value="MacA_alpha-hairpin_sf"/>
</dbReference>
<dbReference type="Proteomes" id="UP000219285">
    <property type="component" value="Chromosome"/>
</dbReference>
<dbReference type="InterPro" id="IPR006143">
    <property type="entry name" value="RND_pump_MFP"/>
</dbReference>
<feature type="region of interest" description="Disordered" evidence="4">
    <location>
        <begin position="329"/>
        <end position="351"/>
    </location>
</feature>
<dbReference type="NCBIfam" id="TIGR01730">
    <property type="entry name" value="RND_mfp"/>
    <property type="match status" value="1"/>
</dbReference>
<dbReference type="Gene3D" id="6.20.50.140">
    <property type="match status" value="1"/>
</dbReference>
<dbReference type="Gene3D" id="6.10.140.1990">
    <property type="match status" value="1"/>
</dbReference>
<dbReference type="Gene3D" id="2.40.50.100">
    <property type="match status" value="1"/>
</dbReference>
<evidence type="ECO:0000256" key="2">
    <source>
        <dbReference type="ARBA" id="ARBA00023054"/>
    </source>
</evidence>
<keyword evidence="2 3" id="KW-0175">Coiled coil</keyword>
<evidence type="ECO:0000259" key="6">
    <source>
        <dbReference type="Pfam" id="PF25975"/>
    </source>
</evidence>
<evidence type="ECO:0000259" key="5">
    <source>
        <dbReference type="Pfam" id="PF25917"/>
    </source>
</evidence>
<evidence type="ECO:0000313" key="7">
    <source>
        <dbReference type="EMBL" id="QJR82768.1"/>
    </source>
</evidence>
<dbReference type="PANTHER" id="PTHR30469">
    <property type="entry name" value="MULTIDRUG RESISTANCE PROTEIN MDTA"/>
    <property type="match status" value="1"/>
</dbReference>
<organism evidence="7 8">
    <name type="scientific">Alteromonas pelagimontana</name>
    <dbReference type="NCBI Taxonomy" id="1858656"/>
    <lineage>
        <taxon>Bacteria</taxon>
        <taxon>Pseudomonadati</taxon>
        <taxon>Pseudomonadota</taxon>
        <taxon>Gammaproteobacteria</taxon>
        <taxon>Alteromonadales</taxon>
        <taxon>Alteromonadaceae</taxon>
        <taxon>Alteromonas/Salinimonas group</taxon>
        <taxon>Alteromonas</taxon>
    </lineage>
</organism>
<dbReference type="GO" id="GO:1990195">
    <property type="term" value="C:macrolide transmembrane transporter complex"/>
    <property type="evidence" value="ECO:0007669"/>
    <property type="project" value="InterPro"/>
</dbReference>
<feature type="domain" description="CzcB-like C-terminal circularly permuted SH3-like" evidence="6">
    <location>
        <begin position="271"/>
        <end position="323"/>
    </location>
</feature>
<dbReference type="GO" id="GO:1990281">
    <property type="term" value="C:efflux pump complex"/>
    <property type="evidence" value="ECO:0007669"/>
    <property type="project" value="TreeGrafter"/>
</dbReference>
<evidence type="ECO:0000256" key="4">
    <source>
        <dbReference type="SAM" id="MobiDB-lite"/>
    </source>
</evidence>